<organism evidence="2 3">
    <name type="scientific">Candidatus Nomurabacteria bacterium GW2011_GWB1_37_5</name>
    <dbReference type="NCBI Taxonomy" id="1618742"/>
    <lineage>
        <taxon>Bacteria</taxon>
        <taxon>Candidatus Nomuraibacteriota</taxon>
    </lineage>
</organism>
<gene>
    <name evidence="2" type="ORF">US50_C0044G0009</name>
</gene>
<evidence type="ECO:0000256" key="1">
    <source>
        <dbReference type="SAM" id="MobiDB-lite"/>
    </source>
</evidence>
<proteinExistence type="predicted"/>
<comment type="caution">
    <text evidence="2">The sequence shown here is derived from an EMBL/GenBank/DDBJ whole genome shotgun (WGS) entry which is preliminary data.</text>
</comment>
<sequence length="258" mass="30099">MKKQKGQFDPTYPHHIKGSPAQQEMRQKEQVFKDYEKQLEKEVKIIKEVSKESINDKIDNLFAGDLNKIKERQEYLRELKKNLPLYLNSGDLLEVGKQLASTQEIIKSKVDFEERWKKHLSDSKDLKELIAKADNAKILEIYKAKKNELLEEEIALMEEDKLLREIGKTKQKELTGGLKDEVNMLAKKDISPKKVIDAALELSGYQYRFIDEHPDLAKKINFKPYQVSVGKIIEVMEEQEITRKLLEMKKNIKKVAAE</sequence>
<name>A0A0G0K1L2_9BACT</name>
<dbReference type="Proteomes" id="UP000033876">
    <property type="component" value="Unassembled WGS sequence"/>
</dbReference>
<feature type="region of interest" description="Disordered" evidence="1">
    <location>
        <begin position="1"/>
        <end position="27"/>
    </location>
</feature>
<accession>A0A0G0K1L2</accession>
<dbReference type="AlphaFoldDB" id="A0A0G0K1L2"/>
<protein>
    <submittedName>
        <fullName evidence="2">Uncharacterized protein</fullName>
    </submittedName>
</protein>
<evidence type="ECO:0000313" key="3">
    <source>
        <dbReference type="Proteomes" id="UP000033876"/>
    </source>
</evidence>
<evidence type="ECO:0000313" key="2">
    <source>
        <dbReference type="EMBL" id="KKQ34551.1"/>
    </source>
</evidence>
<reference evidence="2 3" key="1">
    <citation type="journal article" date="2015" name="Nature">
        <title>rRNA introns, odd ribosomes, and small enigmatic genomes across a large radiation of phyla.</title>
        <authorList>
            <person name="Brown C.T."/>
            <person name="Hug L.A."/>
            <person name="Thomas B.C."/>
            <person name="Sharon I."/>
            <person name="Castelle C.J."/>
            <person name="Singh A."/>
            <person name="Wilkins M.J."/>
            <person name="Williams K.H."/>
            <person name="Banfield J.F."/>
        </authorList>
    </citation>
    <scope>NUCLEOTIDE SEQUENCE [LARGE SCALE GENOMIC DNA]</scope>
</reference>
<dbReference type="EMBL" id="LBTF01000044">
    <property type="protein sequence ID" value="KKQ34551.1"/>
    <property type="molecule type" value="Genomic_DNA"/>
</dbReference>